<dbReference type="STRING" id="455193.SAMN05421805_105337"/>
<dbReference type="RefSeq" id="WP_093153326.1">
    <property type="nucleotide sequence ID" value="NZ_FOUP01000005.1"/>
</dbReference>
<dbReference type="Proteomes" id="UP000199398">
    <property type="component" value="Unassembled WGS sequence"/>
</dbReference>
<comment type="similarity">
    <text evidence="1">Belongs to the LysR transcriptional regulatory family.</text>
</comment>
<dbReference type="PROSITE" id="PS50931">
    <property type="entry name" value="HTH_LYSR"/>
    <property type="match status" value="1"/>
</dbReference>
<evidence type="ECO:0000313" key="9">
    <source>
        <dbReference type="Proteomes" id="UP000270697"/>
    </source>
</evidence>
<dbReference type="EMBL" id="RBXX01000002">
    <property type="protein sequence ID" value="RKT83185.1"/>
    <property type="molecule type" value="Genomic_DNA"/>
</dbReference>
<evidence type="ECO:0000256" key="3">
    <source>
        <dbReference type="ARBA" id="ARBA00023125"/>
    </source>
</evidence>
<dbReference type="Proteomes" id="UP000270697">
    <property type="component" value="Unassembled WGS sequence"/>
</dbReference>
<accession>A0A1I5ACY4</accession>
<name>A0A1I5ACY4_9PSEU</name>
<dbReference type="FunFam" id="1.10.10.10:FF:000001">
    <property type="entry name" value="LysR family transcriptional regulator"/>
    <property type="match status" value="1"/>
</dbReference>
<evidence type="ECO:0000256" key="4">
    <source>
        <dbReference type="ARBA" id="ARBA00023163"/>
    </source>
</evidence>
<dbReference type="GO" id="GO:0032993">
    <property type="term" value="C:protein-DNA complex"/>
    <property type="evidence" value="ECO:0007669"/>
    <property type="project" value="TreeGrafter"/>
</dbReference>
<reference evidence="6 9" key="2">
    <citation type="submission" date="2018-10" db="EMBL/GenBank/DDBJ databases">
        <title>Sequencing the genomes of 1000 actinobacteria strains.</title>
        <authorList>
            <person name="Klenk H.-P."/>
        </authorList>
    </citation>
    <scope>NUCLEOTIDE SEQUENCE [LARGE SCALE GENOMIC DNA]</scope>
    <source>
        <strain evidence="6 9">DSM 45119</strain>
    </source>
</reference>
<dbReference type="Pfam" id="PF03466">
    <property type="entry name" value="LysR_substrate"/>
    <property type="match status" value="1"/>
</dbReference>
<evidence type="ECO:0000259" key="5">
    <source>
        <dbReference type="PROSITE" id="PS50931"/>
    </source>
</evidence>
<keyword evidence="4" id="KW-0804">Transcription</keyword>
<dbReference type="SUPFAM" id="SSF53850">
    <property type="entry name" value="Periplasmic binding protein-like II"/>
    <property type="match status" value="1"/>
</dbReference>
<evidence type="ECO:0000256" key="1">
    <source>
        <dbReference type="ARBA" id="ARBA00009437"/>
    </source>
</evidence>
<protein>
    <submittedName>
        <fullName evidence="6">DNA-binding transcriptional LysR family regulator</fullName>
    </submittedName>
    <submittedName>
        <fullName evidence="7">DNA-binding transcriptional regulator, LysR family</fullName>
    </submittedName>
</protein>
<proteinExistence type="inferred from homology"/>
<keyword evidence="3 7" id="KW-0238">DNA-binding</keyword>
<dbReference type="SUPFAM" id="SSF46785">
    <property type="entry name" value="Winged helix' DNA-binding domain"/>
    <property type="match status" value="1"/>
</dbReference>
<sequence>MTGQAQFTLVQLRYFAAAAELGSMTAAARRLVVSQSAVSTAVAHLERELGVQLLIRRHAQGLALTRAGERFFQELRGFLVHAGELADAARGLGESLVGEVVVGCFQTLAPFHLPGLLAEFAAQHPQVRVSVLEGQTAELQEALLSGACELAVLYELDLDDNLEREVLAVAPPHVIVPPDHRLRHASGVRLADLAGEPMVLLDLPHSREYFQSLVRRTRVEPFVRHRTSNYEVVRSLVAAGHGFAILNQQPRTDTTYDGGRVVRLPLLDDVPPLPIALARVKGVRLTSRAQAFAACCRDLLGGRRVE</sequence>
<dbReference type="Gene3D" id="1.10.10.10">
    <property type="entry name" value="Winged helix-like DNA-binding domain superfamily/Winged helix DNA-binding domain"/>
    <property type="match status" value="1"/>
</dbReference>
<dbReference type="InterPro" id="IPR005119">
    <property type="entry name" value="LysR_subst-bd"/>
</dbReference>
<dbReference type="EMBL" id="FOUP01000005">
    <property type="protein sequence ID" value="SFN60273.1"/>
    <property type="molecule type" value="Genomic_DNA"/>
</dbReference>
<gene>
    <name evidence="6" type="ORF">ATL45_1458</name>
    <name evidence="7" type="ORF">SAMN05421805_105337</name>
</gene>
<dbReference type="GO" id="GO:0003677">
    <property type="term" value="F:DNA binding"/>
    <property type="evidence" value="ECO:0007669"/>
    <property type="project" value="UniProtKB-KW"/>
</dbReference>
<dbReference type="PRINTS" id="PR00039">
    <property type="entry name" value="HTHLYSR"/>
</dbReference>
<organism evidence="7 8">
    <name type="scientific">Saccharopolyspora antimicrobica</name>
    <dbReference type="NCBI Taxonomy" id="455193"/>
    <lineage>
        <taxon>Bacteria</taxon>
        <taxon>Bacillati</taxon>
        <taxon>Actinomycetota</taxon>
        <taxon>Actinomycetes</taxon>
        <taxon>Pseudonocardiales</taxon>
        <taxon>Pseudonocardiaceae</taxon>
        <taxon>Saccharopolyspora</taxon>
    </lineage>
</organism>
<keyword evidence="2" id="KW-0805">Transcription regulation</keyword>
<dbReference type="Pfam" id="PF00126">
    <property type="entry name" value="HTH_1"/>
    <property type="match status" value="1"/>
</dbReference>
<evidence type="ECO:0000313" key="8">
    <source>
        <dbReference type="Proteomes" id="UP000199398"/>
    </source>
</evidence>
<evidence type="ECO:0000313" key="7">
    <source>
        <dbReference type="EMBL" id="SFN60273.1"/>
    </source>
</evidence>
<dbReference type="OrthoDB" id="3461141at2"/>
<dbReference type="InterPro" id="IPR036388">
    <property type="entry name" value="WH-like_DNA-bd_sf"/>
</dbReference>
<dbReference type="PANTHER" id="PTHR30346">
    <property type="entry name" value="TRANSCRIPTIONAL DUAL REGULATOR HCAR-RELATED"/>
    <property type="match status" value="1"/>
</dbReference>
<dbReference type="GO" id="GO:0003700">
    <property type="term" value="F:DNA-binding transcription factor activity"/>
    <property type="evidence" value="ECO:0007669"/>
    <property type="project" value="InterPro"/>
</dbReference>
<dbReference type="AlphaFoldDB" id="A0A1I5ACY4"/>
<evidence type="ECO:0000313" key="6">
    <source>
        <dbReference type="EMBL" id="RKT83185.1"/>
    </source>
</evidence>
<dbReference type="InterPro" id="IPR000847">
    <property type="entry name" value="LysR_HTH_N"/>
</dbReference>
<dbReference type="InterPro" id="IPR036390">
    <property type="entry name" value="WH_DNA-bd_sf"/>
</dbReference>
<keyword evidence="9" id="KW-1185">Reference proteome</keyword>
<evidence type="ECO:0000256" key="2">
    <source>
        <dbReference type="ARBA" id="ARBA00023015"/>
    </source>
</evidence>
<dbReference type="Gene3D" id="3.40.190.10">
    <property type="entry name" value="Periplasmic binding protein-like II"/>
    <property type="match status" value="2"/>
</dbReference>
<reference evidence="7 8" key="1">
    <citation type="submission" date="2016-10" db="EMBL/GenBank/DDBJ databases">
        <authorList>
            <person name="de Groot N.N."/>
        </authorList>
    </citation>
    <scope>NUCLEOTIDE SEQUENCE [LARGE SCALE GENOMIC DNA]</scope>
    <source>
        <strain evidence="7 8">CPCC 201259</strain>
    </source>
</reference>
<dbReference type="CDD" id="cd08412">
    <property type="entry name" value="PBP2_PAO1_like"/>
    <property type="match status" value="1"/>
</dbReference>
<feature type="domain" description="HTH lysR-type" evidence="5">
    <location>
        <begin position="7"/>
        <end position="65"/>
    </location>
</feature>
<dbReference type="PANTHER" id="PTHR30346:SF0">
    <property type="entry name" value="HCA OPERON TRANSCRIPTIONAL ACTIVATOR HCAR"/>
    <property type="match status" value="1"/>
</dbReference>